<proteinExistence type="predicted"/>
<accession>A0A7S2L014</accession>
<feature type="compositionally biased region" description="Basic and acidic residues" evidence="2">
    <location>
        <begin position="436"/>
        <end position="453"/>
    </location>
</feature>
<organism evidence="3">
    <name type="scientific">Leptocylindrus danicus</name>
    <dbReference type="NCBI Taxonomy" id="163516"/>
    <lineage>
        <taxon>Eukaryota</taxon>
        <taxon>Sar</taxon>
        <taxon>Stramenopiles</taxon>
        <taxon>Ochrophyta</taxon>
        <taxon>Bacillariophyta</taxon>
        <taxon>Coscinodiscophyceae</taxon>
        <taxon>Chaetocerotophycidae</taxon>
        <taxon>Leptocylindrales</taxon>
        <taxon>Leptocylindraceae</taxon>
        <taxon>Leptocylindrus</taxon>
    </lineage>
</organism>
<feature type="compositionally biased region" description="Basic and acidic residues" evidence="2">
    <location>
        <begin position="643"/>
        <end position="656"/>
    </location>
</feature>
<sequence length="717" mass="81475">MPRKKKNINYYDDVSVTRRRRRSKSKDRGPPTPRSERRRNYSGAASVKSSSSRRLPKNEGYVSSSSRQQQYASGGSVASRRRKVGSKKIYSGERSVKSLARSTARSVHEYDGSYPRMRRREMPQTRDRRVSVVLPVGHDSQSDKRNTFYDDRSIGQTTISSHGLTWAPKSKQTGPAITQSSTPSTDPISFAEEYASEPPPGVLARVSRILACGAGGGPCGPRDEATTDPVAVKVEQPRQFLRMVDDFDNIFEGQYNAEGLRDGYGTMYYASTKDKYEGEWLSGKPHGLGKLCRGDGTGEFEGLWSHGSLHGIKQGIASVVDRRGNRYDGEFLDWKKHGTGTLIKPDGEKYIGNWLADTRHGFGTLVFPDGSRFVGMFYHDKKTDDGYSISASFDGSRDEDDSYSRDMDQISRRSPMVLGLYQMTDHPMHPQILEASDDRSGDRDEETVSDHENIAPSTVSRQKSQKSRSIAITRQPSSGDDSSDNVNIGILSKVFASSNLLSGAEKKAAKRLLAEKRKLVLEKKRHEEDMKRTVEVLAKEEEKKKRELTKREIEQTRALNEAREQHEREIVELEKQRQKDMKAKMKEIELLEEEVMKQAQKEKILHQRKVEEEKLALEKKEKAAARQIENQARELDLAQRKLESKERKLREKEVRLGKPKSRRFNIFKPSRMKTSTTLEKLFEEVDQSTKSQGTSRKSHSSSRRSSPHLSSRKKTYH</sequence>
<feature type="region of interest" description="Disordered" evidence="2">
    <location>
        <begin position="388"/>
        <end position="409"/>
    </location>
</feature>
<evidence type="ECO:0000256" key="1">
    <source>
        <dbReference type="ARBA" id="ARBA00022737"/>
    </source>
</evidence>
<feature type="region of interest" description="Disordered" evidence="2">
    <location>
        <begin position="1"/>
        <end position="112"/>
    </location>
</feature>
<feature type="region of interest" description="Disordered" evidence="2">
    <location>
        <begin position="432"/>
        <end position="485"/>
    </location>
</feature>
<name>A0A7S2L014_9STRA</name>
<feature type="compositionally biased region" description="Low complexity" evidence="2">
    <location>
        <begin position="42"/>
        <end position="52"/>
    </location>
</feature>
<gene>
    <name evidence="3" type="ORF">LDAN0321_LOCUS13514</name>
</gene>
<feature type="compositionally biased region" description="Polar residues" evidence="2">
    <location>
        <begin position="455"/>
        <end position="485"/>
    </location>
</feature>
<dbReference type="EMBL" id="HBGY01021468">
    <property type="protein sequence ID" value="CAD9591354.1"/>
    <property type="molecule type" value="Transcribed_RNA"/>
</dbReference>
<feature type="compositionally biased region" description="Basic residues" evidence="2">
    <location>
        <begin position="696"/>
        <end position="717"/>
    </location>
</feature>
<dbReference type="InterPro" id="IPR003409">
    <property type="entry name" value="MORN"/>
</dbReference>
<dbReference type="Pfam" id="PF02493">
    <property type="entry name" value="MORN"/>
    <property type="match status" value="4"/>
</dbReference>
<evidence type="ECO:0000313" key="3">
    <source>
        <dbReference type="EMBL" id="CAD9591354.1"/>
    </source>
</evidence>
<dbReference type="SUPFAM" id="SSF82185">
    <property type="entry name" value="Histone H3 K4-specific methyltransferase SET7/9 N-terminal domain"/>
    <property type="match status" value="2"/>
</dbReference>
<feature type="region of interest" description="Disordered" evidence="2">
    <location>
        <begin position="643"/>
        <end position="717"/>
    </location>
</feature>
<dbReference type="Gene3D" id="2.20.110.10">
    <property type="entry name" value="Histone H3 K4-specific methyltransferase SET7/9 N-terminal domain"/>
    <property type="match status" value="2"/>
</dbReference>
<reference evidence="3" key="1">
    <citation type="submission" date="2021-01" db="EMBL/GenBank/DDBJ databases">
        <authorList>
            <person name="Corre E."/>
            <person name="Pelletier E."/>
            <person name="Niang G."/>
            <person name="Scheremetjew M."/>
            <person name="Finn R."/>
            <person name="Kale V."/>
            <person name="Holt S."/>
            <person name="Cochrane G."/>
            <person name="Meng A."/>
            <person name="Brown T."/>
            <person name="Cohen L."/>
        </authorList>
    </citation>
    <scope>NUCLEOTIDE SEQUENCE</scope>
    <source>
        <strain evidence="3">B650</strain>
    </source>
</reference>
<feature type="compositionally biased region" description="Basic and acidic residues" evidence="2">
    <location>
        <begin position="26"/>
        <end position="39"/>
    </location>
</feature>
<dbReference type="PANTHER" id="PTHR23084:SF263">
    <property type="entry name" value="MORN REPEAT-CONTAINING PROTEIN 1"/>
    <property type="match status" value="1"/>
</dbReference>
<feature type="compositionally biased region" description="Polar residues" evidence="2">
    <location>
        <begin position="170"/>
        <end position="187"/>
    </location>
</feature>
<dbReference type="SMART" id="SM00698">
    <property type="entry name" value="MORN"/>
    <property type="match status" value="4"/>
</dbReference>
<dbReference type="AlphaFoldDB" id="A0A7S2L014"/>
<keyword evidence="1" id="KW-0677">Repeat</keyword>
<feature type="region of interest" description="Disordered" evidence="2">
    <location>
        <begin position="164"/>
        <end position="190"/>
    </location>
</feature>
<feature type="compositionally biased region" description="Polar residues" evidence="2">
    <location>
        <begin position="61"/>
        <end position="73"/>
    </location>
</feature>
<evidence type="ECO:0000256" key="2">
    <source>
        <dbReference type="SAM" id="MobiDB-lite"/>
    </source>
</evidence>
<protein>
    <submittedName>
        <fullName evidence="3">Uncharacterized protein</fullName>
    </submittedName>
</protein>
<dbReference type="PANTHER" id="PTHR23084">
    <property type="entry name" value="PHOSPHATIDYLINOSITOL-4-PHOSPHATE 5-KINASE RELATED"/>
    <property type="match status" value="1"/>
</dbReference>